<comment type="similarity">
    <text evidence="1">Belongs to the peptidase U62 family.</text>
</comment>
<dbReference type="InterPro" id="IPR047657">
    <property type="entry name" value="PmbA"/>
</dbReference>
<dbReference type="PANTHER" id="PTHR43421:SF1">
    <property type="entry name" value="METALLOPROTEASE PMBA"/>
    <property type="match status" value="1"/>
</dbReference>
<dbReference type="EMBL" id="JBHSSW010000013">
    <property type="protein sequence ID" value="MFC6198732.1"/>
    <property type="molecule type" value="Genomic_DNA"/>
</dbReference>
<dbReference type="Pfam" id="PF19289">
    <property type="entry name" value="PmbA_TldD_3rd"/>
    <property type="match status" value="1"/>
</dbReference>
<dbReference type="InterPro" id="IPR045570">
    <property type="entry name" value="Metalloprtase-TldD/E_cen_dom"/>
</dbReference>
<dbReference type="Pfam" id="PF19290">
    <property type="entry name" value="PmbA_TldD_2nd"/>
    <property type="match status" value="1"/>
</dbReference>
<keyword evidence="6" id="KW-1185">Reference proteome</keyword>
<sequence>MSDLDYASVLDGLINRALDLGASDADASVGRSEGVEVSVRAGKLETIERDEAVGVSLRCLVGQRQAHVSGSDLSDDGLSALVERCVTMAKVAPEDPYCGITPVGDLEGNPPDLVLLGDKPVTPQDLEAEAFAAEAAALAVKGVKDVPGSASGWTVSEGWVAASNGFRANRADSVSGIGLSAIAERDGMMERDYDGWTTRRRIDRPTPEEIGRNAGERAIARLGSTKIESQKAPVMFDRRVSASLIGAFTSAISGAAIARGTSYLKTKMGEQVFSKGIDLIDDPFRDYGLGSRAFDGEGRPVKLTKLIDDGVLTQWMLNGSSAKQLGLTPNGFASSGFGDPPGVTTSNLHMTPGSQSPDELIKAAGKVLVITEMFGPSINPNTGDYSVGVSGRWYDGTGESVPVSEITVADNLVDMFARLIPASDLVFRNRTNAPSLFIEGMTLAGR</sequence>
<evidence type="ECO:0000256" key="1">
    <source>
        <dbReference type="ARBA" id="ARBA00005836"/>
    </source>
</evidence>
<evidence type="ECO:0000259" key="3">
    <source>
        <dbReference type="Pfam" id="PF19289"/>
    </source>
</evidence>
<proteinExistence type="inferred from homology"/>
<reference evidence="6" key="1">
    <citation type="journal article" date="2019" name="Int. J. Syst. Evol. Microbiol.">
        <title>The Global Catalogue of Microorganisms (GCM) 10K type strain sequencing project: providing services to taxonomists for standard genome sequencing and annotation.</title>
        <authorList>
            <consortium name="The Broad Institute Genomics Platform"/>
            <consortium name="The Broad Institute Genome Sequencing Center for Infectious Disease"/>
            <person name="Wu L."/>
            <person name="Ma J."/>
        </authorList>
    </citation>
    <scope>NUCLEOTIDE SEQUENCE [LARGE SCALE GENOMIC DNA]</scope>
    <source>
        <strain evidence="6">CGMCC-1.15741</strain>
    </source>
</reference>
<dbReference type="SUPFAM" id="SSF111283">
    <property type="entry name" value="Putative modulator of DNA gyrase, PmbA/TldD"/>
    <property type="match status" value="1"/>
</dbReference>
<accession>A0ABW1SAR4</accession>
<evidence type="ECO:0000259" key="2">
    <source>
        <dbReference type="Pfam" id="PF01523"/>
    </source>
</evidence>
<dbReference type="Proteomes" id="UP001596303">
    <property type="component" value="Unassembled WGS sequence"/>
</dbReference>
<feature type="domain" description="Metalloprotease TldD/E N-terminal" evidence="2">
    <location>
        <begin position="25"/>
        <end position="89"/>
    </location>
</feature>
<dbReference type="PANTHER" id="PTHR43421">
    <property type="entry name" value="METALLOPROTEASE PMBA"/>
    <property type="match status" value="1"/>
</dbReference>
<dbReference type="InterPro" id="IPR035068">
    <property type="entry name" value="TldD/PmbA_N"/>
</dbReference>
<dbReference type="InterPro" id="IPR036059">
    <property type="entry name" value="TldD/PmbA_sf"/>
</dbReference>
<feature type="domain" description="Metalloprotease TldD/E C-terminal" evidence="3">
    <location>
        <begin position="229"/>
        <end position="445"/>
    </location>
</feature>
<evidence type="ECO:0000259" key="4">
    <source>
        <dbReference type="Pfam" id="PF19290"/>
    </source>
</evidence>
<dbReference type="RefSeq" id="WP_377379211.1">
    <property type="nucleotide sequence ID" value="NZ_JBHSSW010000013.1"/>
</dbReference>
<dbReference type="Gene3D" id="3.30.2290.10">
    <property type="entry name" value="PmbA/TldD superfamily"/>
    <property type="match status" value="1"/>
</dbReference>
<dbReference type="Pfam" id="PF01523">
    <property type="entry name" value="PmbA_TldD_1st"/>
    <property type="match status" value="1"/>
</dbReference>
<organism evidence="5 6">
    <name type="scientific">Ponticaulis profundi</name>
    <dbReference type="NCBI Taxonomy" id="2665222"/>
    <lineage>
        <taxon>Bacteria</taxon>
        <taxon>Pseudomonadati</taxon>
        <taxon>Pseudomonadota</taxon>
        <taxon>Alphaproteobacteria</taxon>
        <taxon>Hyphomonadales</taxon>
        <taxon>Hyphomonadaceae</taxon>
        <taxon>Ponticaulis</taxon>
    </lineage>
</organism>
<dbReference type="InterPro" id="IPR045569">
    <property type="entry name" value="Metalloprtase-TldD/E_C"/>
</dbReference>
<dbReference type="InterPro" id="IPR002510">
    <property type="entry name" value="Metalloprtase-TldD/E_N"/>
</dbReference>
<evidence type="ECO:0000313" key="5">
    <source>
        <dbReference type="EMBL" id="MFC6198732.1"/>
    </source>
</evidence>
<protein>
    <submittedName>
        <fullName evidence="5">TldD/PmbA family protein</fullName>
    </submittedName>
</protein>
<name>A0ABW1SAR4_9PROT</name>
<evidence type="ECO:0000313" key="6">
    <source>
        <dbReference type="Proteomes" id="UP001596303"/>
    </source>
</evidence>
<feature type="domain" description="Metalloprotease TldD/E central" evidence="4">
    <location>
        <begin position="120"/>
        <end position="222"/>
    </location>
</feature>
<comment type="caution">
    <text evidence="5">The sequence shown here is derived from an EMBL/GenBank/DDBJ whole genome shotgun (WGS) entry which is preliminary data.</text>
</comment>
<gene>
    <name evidence="5" type="ORF">ACFQDM_11610</name>
</gene>